<dbReference type="SUPFAM" id="SSF47226">
    <property type="entry name" value="Histidine-containing phosphotransfer domain, HPT domain"/>
    <property type="match status" value="1"/>
</dbReference>
<sequence>MPPAAGAGEAVELPARLPGIDLAAGLAAANGNRALYLKLLRLFAKGQRDFGTAFRQALSAGDMATATRLAHTLKGVAGSIGALGLAQAAKELELACRNTEHAVVIERQCAAVIPRLASVIDGLDALPSVALSASASSPSVADAARVGASLVRLRQLLVSSNTDAVEEVEALRLQLGEQAAPVEALEQCVAHFDFDGALAVLDGLQASLRANAGFDPSSTLQTDNKTNE</sequence>
<gene>
    <name evidence="2" type="ORF">SDC9_180952</name>
</gene>
<comment type="caution">
    <text evidence="2">The sequence shown here is derived from an EMBL/GenBank/DDBJ whole genome shotgun (WGS) entry which is preliminary data.</text>
</comment>
<dbReference type="SMART" id="SM00073">
    <property type="entry name" value="HPT"/>
    <property type="match status" value="1"/>
</dbReference>
<dbReference type="Pfam" id="PF01627">
    <property type="entry name" value="Hpt"/>
    <property type="match status" value="1"/>
</dbReference>
<feature type="domain" description="HPt" evidence="1">
    <location>
        <begin position="32"/>
        <end position="130"/>
    </location>
</feature>
<protein>
    <recommendedName>
        <fullName evidence="1">HPt domain-containing protein</fullName>
    </recommendedName>
</protein>
<name>A0A645HBJ5_9ZZZZ</name>
<dbReference type="AlphaFoldDB" id="A0A645HBJ5"/>
<dbReference type="InterPro" id="IPR036641">
    <property type="entry name" value="HPT_dom_sf"/>
</dbReference>
<dbReference type="GO" id="GO:0000160">
    <property type="term" value="P:phosphorelay signal transduction system"/>
    <property type="evidence" value="ECO:0007669"/>
    <property type="project" value="InterPro"/>
</dbReference>
<proteinExistence type="predicted"/>
<dbReference type="Gene3D" id="1.20.120.160">
    <property type="entry name" value="HPT domain"/>
    <property type="match status" value="1"/>
</dbReference>
<organism evidence="2">
    <name type="scientific">bioreactor metagenome</name>
    <dbReference type="NCBI Taxonomy" id="1076179"/>
    <lineage>
        <taxon>unclassified sequences</taxon>
        <taxon>metagenomes</taxon>
        <taxon>ecological metagenomes</taxon>
    </lineage>
</organism>
<accession>A0A645HBJ5</accession>
<evidence type="ECO:0000259" key="1">
    <source>
        <dbReference type="PROSITE" id="PS50894"/>
    </source>
</evidence>
<evidence type="ECO:0000313" key="2">
    <source>
        <dbReference type="EMBL" id="MPN33464.1"/>
    </source>
</evidence>
<dbReference type="InterPro" id="IPR008207">
    <property type="entry name" value="Sig_transdc_His_kin_Hpt_dom"/>
</dbReference>
<dbReference type="CDD" id="cd00088">
    <property type="entry name" value="HPT"/>
    <property type="match status" value="1"/>
</dbReference>
<dbReference type="PROSITE" id="PS50894">
    <property type="entry name" value="HPT"/>
    <property type="match status" value="1"/>
</dbReference>
<dbReference type="EMBL" id="VSSQ01085976">
    <property type="protein sequence ID" value="MPN33464.1"/>
    <property type="molecule type" value="Genomic_DNA"/>
</dbReference>
<reference evidence="2" key="1">
    <citation type="submission" date="2019-08" db="EMBL/GenBank/DDBJ databases">
        <authorList>
            <person name="Kucharzyk K."/>
            <person name="Murdoch R.W."/>
            <person name="Higgins S."/>
            <person name="Loffler F."/>
        </authorList>
    </citation>
    <scope>NUCLEOTIDE SEQUENCE</scope>
</reference>